<proteinExistence type="predicted"/>
<dbReference type="PROSITE" id="PS51257">
    <property type="entry name" value="PROKAR_LIPOPROTEIN"/>
    <property type="match status" value="1"/>
</dbReference>
<feature type="signal peptide" evidence="1">
    <location>
        <begin position="1"/>
        <end position="20"/>
    </location>
</feature>
<keyword evidence="3" id="KW-1185">Reference proteome</keyword>
<feature type="chain" id="PRO_5020545166" evidence="1">
    <location>
        <begin position="21"/>
        <end position="201"/>
    </location>
</feature>
<evidence type="ECO:0000313" key="2">
    <source>
        <dbReference type="EMBL" id="TCD63108.1"/>
    </source>
</evidence>
<evidence type="ECO:0000256" key="1">
    <source>
        <dbReference type="SAM" id="SignalP"/>
    </source>
</evidence>
<name>A0A4R0RH91_9APHY</name>
<reference evidence="2 3" key="1">
    <citation type="submission" date="2018-11" db="EMBL/GenBank/DDBJ databases">
        <title>Genome assembly of Steccherinum ochraceum LE-BIN_3174, the white-rot fungus of the Steccherinaceae family (The Residual Polyporoid clade, Polyporales, Basidiomycota).</title>
        <authorList>
            <person name="Fedorova T.V."/>
            <person name="Glazunova O.A."/>
            <person name="Landesman E.O."/>
            <person name="Moiseenko K.V."/>
            <person name="Psurtseva N.V."/>
            <person name="Savinova O.S."/>
            <person name="Shakhova N.V."/>
            <person name="Tyazhelova T.V."/>
            <person name="Vasina D.V."/>
        </authorList>
    </citation>
    <scope>NUCLEOTIDE SEQUENCE [LARGE SCALE GENOMIC DNA]</scope>
    <source>
        <strain evidence="2 3">LE-BIN_3174</strain>
    </source>
</reference>
<keyword evidence="1" id="KW-0732">Signal</keyword>
<comment type="caution">
    <text evidence="2">The sequence shown here is derived from an EMBL/GenBank/DDBJ whole genome shotgun (WGS) entry which is preliminary data.</text>
</comment>
<organism evidence="2 3">
    <name type="scientific">Steccherinum ochraceum</name>
    <dbReference type="NCBI Taxonomy" id="92696"/>
    <lineage>
        <taxon>Eukaryota</taxon>
        <taxon>Fungi</taxon>
        <taxon>Dikarya</taxon>
        <taxon>Basidiomycota</taxon>
        <taxon>Agaricomycotina</taxon>
        <taxon>Agaricomycetes</taxon>
        <taxon>Polyporales</taxon>
        <taxon>Steccherinaceae</taxon>
        <taxon>Steccherinum</taxon>
    </lineage>
</organism>
<dbReference type="STRING" id="92696.A0A4R0RH91"/>
<dbReference type="EMBL" id="RWJN01000321">
    <property type="protein sequence ID" value="TCD63108.1"/>
    <property type="molecule type" value="Genomic_DNA"/>
</dbReference>
<evidence type="ECO:0000313" key="3">
    <source>
        <dbReference type="Proteomes" id="UP000292702"/>
    </source>
</evidence>
<gene>
    <name evidence="2" type="ORF">EIP91_005980</name>
</gene>
<sequence length="201" mass="21464">MYKFDLAAFILLSIAGCALARPLDVTTVPDGVSLPVDRNAVETRGDGGDSTFSVYRRGFTPDAPIDGLGTHGYTPRGFTPRGFTPDAPIDDLDIRGLTPDVVVNARGFTPRGFTPDAPIDARSFTPRVFTPSEPTDALDTRGFTPDVGVDAIGVRGFTPSPPTGAGTTRLVHRQDCIQDDVVDGCGEPNIFIYVYVALFVQ</sequence>
<dbReference type="Proteomes" id="UP000292702">
    <property type="component" value="Unassembled WGS sequence"/>
</dbReference>
<accession>A0A4R0RH91</accession>
<dbReference type="AlphaFoldDB" id="A0A4R0RH91"/>
<protein>
    <submittedName>
        <fullName evidence="2">Uncharacterized protein</fullName>
    </submittedName>
</protein>